<dbReference type="SUPFAM" id="SSF56672">
    <property type="entry name" value="DNA/RNA polymerases"/>
    <property type="match status" value="1"/>
</dbReference>
<accession>A0A2Z6NXQ1</accession>
<dbReference type="PROSITE" id="PS50878">
    <property type="entry name" value="RT_POL"/>
    <property type="match status" value="1"/>
</dbReference>
<keyword evidence="2" id="KW-1133">Transmembrane helix</keyword>
<evidence type="ECO:0000256" key="2">
    <source>
        <dbReference type="SAM" id="Phobius"/>
    </source>
</evidence>
<keyword evidence="2" id="KW-0812">Transmembrane</keyword>
<dbReference type="Proteomes" id="UP000242715">
    <property type="component" value="Unassembled WGS sequence"/>
</dbReference>
<dbReference type="InterPro" id="IPR000477">
    <property type="entry name" value="RT_dom"/>
</dbReference>
<organism evidence="4 5">
    <name type="scientific">Trifolium subterraneum</name>
    <name type="common">Subterranean clover</name>
    <dbReference type="NCBI Taxonomy" id="3900"/>
    <lineage>
        <taxon>Eukaryota</taxon>
        <taxon>Viridiplantae</taxon>
        <taxon>Streptophyta</taxon>
        <taxon>Embryophyta</taxon>
        <taxon>Tracheophyta</taxon>
        <taxon>Spermatophyta</taxon>
        <taxon>Magnoliopsida</taxon>
        <taxon>eudicotyledons</taxon>
        <taxon>Gunneridae</taxon>
        <taxon>Pentapetalae</taxon>
        <taxon>rosids</taxon>
        <taxon>fabids</taxon>
        <taxon>Fabales</taxon>
        <taxon>Fabaceae</taxon>
        <taxon>Papilionoideae</taxon>
        <taxon>50 kb inversion clade</taxon>
        <taxon>NPAAA clade</taxon>
        <taxon>Hologalegina</taxon>
        <taxon>IRL clade</taxon>
        <taxon>Trifolieae</taxon>
        <taxon>Trifolium</taxon>
    </lineage>
</organism>
<proteinExistence type="predicted"/>
<feature type="region of interest" description="Disordered" evidence="1">
    <location>
        <begin position="366"/>
        <end position="387"/>
    </location>
</feature>
<feature type="transmembrane region" description="Helical" evidence="2">
    <location>
        <begin position="1116"/>
        <end position="1133"/>
    </location>
</feature>
<sequence>MSLNSIQFWELRLFANVAKYDRFVRKATIEGVGGGKVGVGGSLSKEKKVRRVACDVVVVGSRRKMELEKVKQEAILSEELRARERVVEVSEGSGKKGEGVVEESLVREEEWRLVSFHEGEGSKVWSYLSLAEDVAWANQCSTAILKLEFNLPFVQQSLWDAGLQELKLIPLGGDKLLVRPRVDDQVVLIQQEGLDIINNFLEDVKPWTCDSELCYERDAWVRCFGVPMQAWNSIFFAELAESKGRLLKIDETTLNKDKMDYARFLIATPSLTEINFTAQVLIDNKLTSIRIIEDSDFGNTFNACLIDAEEDNYSLCSVHTVMQDEEPLVEALVQNLHDDWAANVHHEEIPGCAVNISIRAKVSPAAKPINSKGSNHSADARSSKDKHKQRAELVKPFLLDEIKAAVWDCDSYKCPGPDRVNIGFFKDFWDLLKVDLLNFFAEFHRNGVLTKGLNSTFIVLIPKVDCPLKVSEFRPIALVSSIYKILAKVLANRLRNVIGNVVGESQTAFIKDRQILDGILIANEVVDDARRGKKDLVLFKVDFEKAYDSVDWGYLDEVMLKMDIPNLWRGWIMECLTTATASVLVNGSPTDEFKFERGLRQGDPLSPFLFLLTAEGFNIMMTAMVSNNLFTPYSIGPRQKVKISHLQFADDTLLVGNKSWANVRALKAILLLFEAISGLKVNFHKSMLFGVNINVTWLHEAAVVLGCRHGQLPFLYLGLPIGGDPRKLCFWQPLVDRIRKRLFGWKCKNLSFGGRLILLKSVLSSIPVYFLSFFKAPSGIISTLESIFCHFFWGGCEDNRKIAWIKWDTICLNRENRGLGVRRLKEFNISLLGKWVWRCLVENDSLWSLVLRAKYGEEGGRVRFSEGVGSSWWRGLNSVRSGIGLRDDRWLLDNIRRKVGGGRGSLFWLDPWLEDSPLSRSFSRLYVLAVDKNILVADMFAAGWGVGGEAWKWQRRLFAWEEELVAGCIARLSNVSLQAGVPDSWVWQLHNSGCYSVKSAYSYLTASEVRLNENFDKFLWLRSVPLKVNIFVWHLFLDRLPTKSNLLRRGSLGAENVYCSTMCGKTEDLNHLFFQCDVYSRLWLMILQWLGVLTALQGELNAHSIQFSGLGSNQKTSFIGLTVIWVATLYVIWRDRNNRLFKSVLEPIEKLAEKVKLQTFWWLKSRNISFDFDYSVWRQQPWLGFQAIL</sequence>
<reference evidence="5" key="1">
    <citation type="journal article" date="2017" name="Front. Plant Sci.">
        <title>Climate Clever Clovers: New Paradigm to Reduce the Environmental Footprint of Ruminants by Breeding Low Methanogenic Forages Utilizing Haplotype Variation.</title>
        <authorList>
            <person name="Kaur P."/>
            <person name="Appels R."/>
            <person name="Bayer P.E."/>
            <person name="Keeble-Gagnere G."/>
            <person name="Wang J."/>
            <person name="Hirakawa H."/>
            <person name="Shirasawa K."/>
            <person name="Vercoe P."/>
            <person name="Stefanova K."/>
            <person name="Durmic Z."/>
            <person name="Nichols P."/>
            <person name="Revell C."/>
            <person name="Isobe S.N."/>
            <person name="Edwards D."/>
            <person name="Erskine W."/>
        </authorList>
    </citation>
    <scope>NUCLEOTIDE SEQUENCE [LARGE SCALE GENOMIC DNA]</scope>
    <source>
        <strain evidence="5">cv. Daliak</strain>
    </source>
</reference>
<dbReference type="EMBL" id="DF973568">
    <property type="protein sequence ID" value="GAU34857.1"/>
    <property type="molecule type" value="Genomic_DNA"/>
</dbReference>
<dbReference type="PANTHER" id="PTHR33116:SF78">
    <property type="entry name" value="OS12G0587133 PROTEIN"/>
    <property type="match status" value="1"/>
</dbReference>
<keyword evidence="5" id="KW-1185">Reference proteome</keyword>
<dbReference type="OrthoDB" id="1938551at2759"/>
<dbReference type="Pfam" id="PF13966">
    <property type="entry name" value="zf-RVT"/>
    <property type="match status" value="1"/>
</dbReference>
<dbReference type="InterPro" id="IPR026960">
    <property type="entry name" value="RVT-Znf"/>
</dbReference>
<gene>
    <name evidence="4" type="ORF">TSUD_259370</name>
</gene>
<protein>
    <recommendedName>
        <fullName evidence="3">Reverse transcriptase domain-containing protein</fullName>
    </recommendedName>
</protein>
<evidence type="ECO:0000256" key="1">
    <source>
        <dbReference type="SAM" id="MobiDB-lite"/>
    </source>
</evidence>
<name>A0A2Z6NXQ1_TRISU</name>
<evidence type="ECO:0000313" key="5">
    <source>
        <dbReference type="Proteomes" id="UP000242715"/>
    </source>
</evidence>
<evidence type="ECO:0000313" key="4">
    <source>
        <dbReference type="EMBL" id="GAU34857.1"/>
    </source>
</evidence>
<evidence type="ECO:0000259" key="3">
    <source>
        <dbReference type="PROSITE" id="PS50878"/>
    </source>
</evidence>
<feature type="domain" description="Reverse transcriptase" evidence="3">
    <location>
        <begin position="442"/>
        <end position="721"/>
    </location>
</feature>
<dbReference type="CDD" id="cd01650">
    <property type="entry name" value="RT_nLTR_like"/>
    <property type="match status" value="1"/>
</dbReference>
<dbReference type="PANTHER" id="PTHR33116">
    <property type="entry name" value="REVERSE TRANSCRIPTASE ZINC-BINDING DOMAIN-CONTAINING PROTEIN-RELATED-RELATED"/>
    <property type="match status" value="1"/>
</dbReference>
<dbReference type="AlphaFoldDB" id="A0A2Z6NXQ1"/>
<keyword evidence="2" id="KW-0472">Membrane</keyword>
<dbReference type="Pfam" id="PF00078">
    <property type="entry name" value="RVT_1"/>
    <property type="match status" value="1"/>
</dbReference>
<dbReference type="InterPro" id="IPR043502">
    <property type="entry name" value="DNA/RNA_pol_sf"/>
</dbReference>